<dbReference type="HOGENOM" id="CLU_1123095_0_0_3"/>
<name>B7K104_RIPO1</name>
<protein>
    <recommendedName>
        <fullName evidence="3">PEP-CTERM protein-sorting domain-containing protein</fullName>
    </recommendedName>
</protein>
<dbReference type="KEGG" id="cyp:PCC8801_1070"/>
<dbReference type="EMBL" id="CP001287">
    <property type="protein sequence ID" value="ACK65145.1"/>
    <property type="molecule type" value="Genomic_DNA"/>
</dbReference>
<evidence type="ECO:0008006" key="3">
    <source>
        <dbReference type="Google" id="ProtNLM"/>
    </source>
</evidence>
<organism evidence="1 2">
    <name type="scientific">Rippkaea orientalis (strain PCC 8801 / RF-1)</name>
    <name type="common">Cyanothece sp. (strain PCC 8801)</name>
    <dbReference type="NCBI Taxonomy" id="41431"/>
    <lineage>
        <taxon>Bacteria</taxon>
        <taxon>Bacillati</taxon>
        <taxon>Cyanobacteriota</taxon>
        <taxon>Cyanophyceae</taxon>
        <taxon>Oscillatoriophycideae</taxon>
        <taxon>Chroococcales</taxon>
        <taxon>Aphanothecaceae</taxon>
        <taxon>Rippkaea</taxon>
        <taxon>Rippkaea orientalis</taxon>
    </lineage>
</organism>
<dbReference type="eggNOG" id="ENOG50320GB">
    <property type="taxonomic scope" value="Bacteria"/>
</dbReference>
<evidence type="ECO:0000313" key="1">
    <source>
        <dbReference type="EMBL" id="ACK65145.1"/>
    </source>
</evidence>
<accession>B7K104</accession>
<dbReference type="RefSeq" id="WP_012594420.1">
    <property type="nucleotide sequence ID" value="NC_011726.1"/>
</dbReference>
<dbReference type="Proteomes" id="UP000008204">
    <property type="component" value="Chromosome"/>
</dbReference>
<dbReference type="NCBIfam" id="TIGR02595">
    <property type="entry name" value="PEP_CTERM"/>
    <property type="match status" value="1"/>
</dbReference>
<dbReference type="InterPro" id="IPR013424">
    <property type="entry name" value="Ice-binding_C"/>
</dbReference>
<sequence length="247" mass="26632">MNNQITPCSSLTKTVSNLGMGCLTTVTILMGMTGKTHASVINFDADQYRFSNPNTCTPQLAPDNKCFVEDGVNVEAFSARQTGGDPGHFHEGGHFHASNSYEAQHYTAGDNLLGVKLTLANGGSFDLVSLDYQLRNIASGIINGFTADDIKILITTNFNPTEPVLGQFVEYSIGNDITQPFQTLSLTTFENMTQVYIASSAGVNFDNITLAPIPEPSLLLGLLTLGSFGVISKSKRQQISKRANINR</sequence>
<keyword evidence="2" id="KW-1185">Reference proteome</keyword>
<evidence type="ECO:0000313" key="2">
    <source>
        <dbReference type="Proteomes" id="UP000008204"/>
    </source>
</evidence>
<dbReference type="OrthoDB" id="460769at2"/>
<gene>
    <name evidence="1" type="ordered locus">PCC8801_1070</name>
</gene>
<dbReference type="AlphaFoldDB" id="B7K104"/>
<proteinExistence type="predicted"/>
<reference evidence="2" key="1">
    <citation type="journal article" date="2011" name="MBio">
        <title>Novel metabolic attributes of the genus Cyanothece, comprising a group of unicellular nitrogen-fixing Cyanobacteria.</title>
        <authorList>
            <person name="Bandyopadhyay A."/>
            <person name="Elvitigala T."/>
            <person name="Welsh E."/>
            <person name="Stockel J."/>
            <person name="Liberton M."/>
            <person name="Min H."/>
            <person name="Sherman L.A."/>
            <person name="Pakrasi H.B."/>
        </authorList>
    </citation>
    <scope>NUCLEOTIDE SEQUENCE [LARGE SCALE GENOMIC DNA]</scope>
    <source>
        <strain evidence="2">PCC 8801</strain>
    </source>
</reference>